<proteinExistence type="predicted"/>
<evidence type="ECO:0000313" key="1">
    <source>
        <dbReference type="EMBL" id="GAG80149.1"/>
    </source>
</evidence>
<sequence>VMFKYELFNKENAPCHPVKVALVPDSMNAEIVVVKPDGDVEDYKDFMEENPDFIFS</sequence>
<organism evidence="1">
    <name type="scientific">marine sediment metagenome</name>
    <dbReference type="NCBI Taxonomy" id="412755"/>
    <lineage>
        <taxon>unclassified sequences</taxon>
        <taxon>metagenomes</taxon>
        <taxon>ecological metagenomes</taxon>
    </lineage>
</organism>
<gene>
    <name evidence="1" type="ORF">S01H4_33506</name>
</gene>
<protein>
    <submittedName>
        <fullName evidence="1">Uncharacterized protein</fullName>
    </submittedName>
</protein>
<comment type="caution">
    <text evidence="1">The sequence shown here is derived from an EMBL/GenBank/DDBJ whole genome shotgun (WGS) entry which is preliminary data.</text>
</comment>
<accession>X1AE15</accession>
<reference evidence="1" key="1">
    <citation type="journal article" date="2014" name="Front. Microbiol.">
        <title>High frequency of phylogenetically diverse reductive dehalogenase-homologous genes in deep subseafloor sedimentary metagenomes.</title>
        <authorList>
            <person name="Kawai M."/>
            <person name="Futagami T."/>
            <person name="Toyoda A."/>
            <person name="Takaki Y."/>
            <person name="Nishi S."/>
            <person name="Hori S."/>
            <person name="Arai W."/>
            <person name="Tsubouchi T."/>
            <person name="Morono Y."/>
            <person name="Uchiyama I."/>
            <person name="Ito T."/>
            <person name="Fujiyama A."/>
            <person name="Inagaki F."/>
            <person name="Takami H."/>
        </authorList>
    </citation>
    <scope>NUCLEOTIDE SEQUENCE</scope>
    <source>
        <strain evidence="1">Expedition CK06-06</strain>
    </source>
</reference>
<dbReference type="EMBL" id="BART01017642">
    <property type="protein sequence ID" value="GAG80149.1"/>
    <property type="molecule type" value="Genomic_DNA"/>
</dbReference>
<name>X1AE15_9ZZZZ</name>
<dbReference type="AlphaFoldDB" id="X1AE15"/>
<feature type="non-terminal residue" evidence="1">
    <location>
        <position position="1"/>
    </location>
</feature>